<dbReference type="GO" id="GO:0005886">
    <property type="term" value="C:plasma membrane"/>
    <property type="evidence" value="ECO:0007669"/>
    <property type="project" value="UniProtKB-SubCell"/>
</dbReference>
<dbReference type="GO" id="GO:0005921">
    <property type="term" value="C:gap junction"/>
    <property type="evidence" value="ECO:0007669"/>
    <property type="project" value="UniProtKB-SubCell"/>
</dbReference>
<keyword evidence="6" id="KW-0303">Gap junction</keyword>
<evidence type="ECO:0000313" key="14">
    <source>
        <dbReference type="Proteomes" id="UP000270296"/>
    </source>
</evidence>
<evidence type="ECO:0000256" key="12">
    <source>
        <dbReference type="RuleBase" id="RU010713"/>
    </source>
</evidence>
<keyword evidence="8 12" id="KW-1133">Transmembrane helix</keyword>
<keyword evidence="14" id="KW-1185">Reference proteome</keyword>
<comment type="similarity">
    <text evidence="12">Belongs to the pannexin family.</text>
</comment>
<keyword evidence="5 12" id="KW-0812">Transmembrane</keyword>
<dbReference type="Pfam" id="PF00876">
    <property type="entry name" value="Innexin"/>
    <property type="match status" value="2"/>
</dbReference>
<evidence type="ECO:0000256" key="9">
    <source>
        <dbReference type="ARBA" id="ARBA00023065"/>
    </source>
</evidence>
<feature type="transmembrane region" description="Helical" evidence="12">
    <location>
        <begin position="170"/>
        <end position="198"/>
    </location>
</feature>
<dbReference type="PRINTS" id="PR01262">
    <property type="entry name" value="INNEXIN"/>
</dbReference>
<protein>
    <recommendedName>
        <fullName evidence="12">Innexin</fullName>
    </recommendedName>
</protein>
<keyword evidence="7" id="KW-0965">Cell junction</keyword>
<feature type="transmembrane region" description="Helical" evidence="12">
    <location>
        <begin position="100"/>
        <end position="122"/>
    </location>
</feature>
<gene>
    <name evidence="12" type="primary">inx</name>
    <name evidence="13" type="ORF">SBAD_LOCUS1133</name>
</gene>
<dbReference type="WBParaSite" id="SBAD_0000117001-mRNA-1">
    <property type="protein sequence ID" value="SBAD_0000117001-mRNA-1"/>
    <property type="gene ID" value="SBAD_0000117001"/>
</dbReference>
<dbReference type="OrthoDB" id="153872at2759"/>
<evidence type="ECO:0000256" key="3">
    <source>
        <dbReference type="ARBA" id="ARBA00022448"/>
    </source>
</evidence>
<feature type="transmembrane region" description="Helical" evidence="12">
    <location>
        <begin position="26"/>
        <end position="45"/>
    </location>
</feature>
<evidence type="ECO:0000256" key="10">
    <source>
        <dbReference type="ARBA" id="ARBA00023136"/>
    </source>
</evidence>
<dbReference type="Proteomes" id="UP000270296">
    <property type="component" value="Unassembled WGS sequence"/>
</dbReference>
<keyword evidence="10 12" id="KW-0472">Membrane</keyword>
<proteinExistence type="inferred from homology"/>
<evidence type="ECO:0000256" key="7">
    <source>
        <dbReference type="ARBA" id="ARBA00022949"/>
    </source>
</evidence>
<evidence type="ECO:0000256" key="4">
    <source>
        <dbReference type="ARBA" id="ARBA00022475"/>
    </source>
</evidence>
<keyword evidence="9 12" id="KW-0406">Ion transport</keyword>
<accession>A0A183IBY9</accession>
<dbReference type="PROSITE" id="PS51013">
    <property type="entry name" value="PANNEXIN"/>
    <property type="match status" value="1"/>
</dbReference>
<reference evidence="15" key="1">
    <citation type="submission" date="2016-06" db="UniProtKB">
        <authorList>
            <consortium name="WormBaseParasite"/>
        </authorList>
    </citation>
    <scope>IDENTIFICATION</scope>
</reference>
<keyword evidence="11 12" id="KW-0407">Ion channel</keyword>
<dbReference type="PANTHER" id="PTHR11893:SF36">
    <property type="entry name" value="INNEXIN-5"/>
    <property type="match status" value="1"/>
</dbReference>
<dbReference type="GO" id="GO:0005243">
    <property type="term" value="F:gap junction channel activity"/>
    <property type="evidence" value="ECO:0007669"/>
    <property type="project" value="TreeGrafter"/>
</dbReference>
<comment type="function">
    <text evidence="12">Structural component of the gap junctions.</text>
</comment>
<evidence type="ECO:0000256" key="2">
    <source>
        <dbReference type="ARBA" id="ARBA00004651"/>
    </source>
</evidence>
<dbReference type="AlphaFoldDB" id="A0A183IBY9"/>
<reference evidence="13 14" key="2">
    <citation type="submission" date="2018-11" db="EMBL/GenBank/DDBJ databases">
        <authorList>
            <consortium name="Pathogen Informatics"/>
        </authorList>
    </citation>
    <scope>NUCLEOTIDE SEQUENCE [LARGE SCALE GENOMIC DNA]</scope>
</reference>
<dbReference type="EMBL" id="UZAM01006721">
    <property type="protein sequence ID" value="VDO93315.1"/>
    <property type="molecule type" value="Genomic_DNA"/>
</dbReference>
<dbReference type="PANTHER" id="PTHR11893">
    <property type="entry name" value="INNEXIN"/>
    <property type="match status" value="1"/>
</dbReference>
<keyword evidence="4" id="KW-1003">Cell membrane</keyword>
<evidence type="ECO:0000256" key="8">
    <source>
        <dbReference type="ARBA" id="ARBA00022989"/>
    </source>
</evidence>
<name>A0A183IBY9_9BILA</name>
<keyword evidence="3 12" id="KW-0813">Transport</keyword>
<dbReference type="GO" id="GO:0034220">
    <property type="term" value="P:monoatomic ion transmembrane transport"/>
    <property type="evidence" value="ECO:0007669"/>
    <property type="project" value="UniProtKB-KW"/>
</dbReference>
<organism evidence="15">
    <name type="scientific">Soboliphyme baturini</name>
    <dbReference type="NCBI Taxonomy" id="241478"/>
    <lineage>
        <taxon>Eukaryota</taxon>
        <taxon>Metazoa</taxon>
        <taxon>Ecdysozoa</taxon>
        <taxon>Nematoda</taxon>
        <taxon>Enoplea</taxon>
        <taxon>Dorylaimia</taxon>
        <taxon>Dioctophymatida</taxon>
        <taxon>Dioctophymatoidea</taxon>
        <taxon>Soboliphymatidae</taxon>
        <taxon>Soboliphyme</taxon>
    </lineage>
</organism>
<sequence>MDLFSSAIESLKPALDDDLIDRFNHYYTPNVFLLFALVVITRQWIGHPIQCWVPAEFKRAWEEYTENYCFTQNTYWLSINSSIPEHQSERNGKRICYYQWVPFILATQALMFCIPHLVWRLLSFYSGVNWRYSGIFPVVTMCDFDVRMLGQSNRYTVQCVLMINVFNEKIFAFLWIWVALLSALNVYHVIYWIIYAAFRDLRTAYVAKLLDPTGRDTRGEEEEQTEEIRMVTKFLRTDGFLILRKVASHSGKVVAAKLLRNLLKEVQAENNTMNHIVRARTVSTSTITRTTFV</sequence>
<evidence type="ECO:0000256" key="11">
    <source>
        <dbReference type="ARBA" id="ARBA00023303"/>
    </source>
</evidence>
<evidence type="ECO:0000256" key="1">
    <source>
        <dbReference type="ARBA" id="ARBA00004610"/>
    </source>
</evidence>
<evidence type="ECO:0000313" key="15">
    <source>
        <dbReference type="WBParaSite" id="SBAD_0000117001-mRNA-1"/>
    </source>
</evidence>
<dbReference type="InterPro" id="IPR000990">
    <property type="entry name" value="Innexin"/>
</dbReference>
<comment type="subcellular location">
    <subcellularLocation>
        <location evidence="1">Cell junction</location>
        <location evidence="1">Gap junction</location>
    </subcellularLocation>
    <subcellularLocation>
        <location evidence="2 12">Cell membrane</location>
        <topology evidence="2 12">Multi-pass membrane protein</topology>
    </subcellularLocation>
</comment>
<evidence type="ECO:0000313" key="13">
    <source>
        <dbReference type="EMBL" id="VDO93315.1"/>
    </source>
</evidence>
<evidence type="ECO:0000256" key="6">
    <source>
        <dbReference type="ARBA" id="ARBA00022868"/>
    </source>
</evidence>
<evidence type="ECO:0000256" key="5">
    <source>
        <dbReference type="ARBA" id="ARBA00022692"/>
    </source>
</evidence>
<comment type="caution">
    <text evidence="12">Lacks conserved residue(s) required for the propagation of feature annotation.</text>
</comment>